<feature type="transmembrane region" description="Helical" evidence="7">
    <location>
        <begin position="80"/>
        <end position="99"/>
    </location>
</feature>
<dbReference type="SUPFAM" id="SSF103473">
    <property type="entry name" value="MFS general substrate transporter"/>
    <property type="match status" value="1"/>
</dbReference>
<feature type="transmembrane region" description="Helical" evidence="7">
    <location>
        <begin position="12"/>
        <end position="36"/>
    </location>
</feature>
<keyword evidence="3" id="KW-1003">Cell membrane</keyword>
<sequence length="423" mass="46149">MANSNGGWKHRNTVVIILFIIWVTAYLDRMVMATAIPYISDEFGLTPVAMGGVMSAFFVGYALCQIPGGLLADRFGAQKVMFSGIAWWSVFTAITGFANNLVHMLLVRVAFGVGEGIFPAASYRTISNWFPAKDRGTATGLMMSSNAFGPALAPLFVVAIMAAWGWRMVFYSLFIPGIIMCLLIKFFIPDNPADSKGISQAELDELKEDHTEQTAQAKISFWQIIKVPAVWRTFVSFFFFDITLWGFLSWLPSYLVKARGFEMTKMGITASMPFFAGTAGVILFCWLSDKYFTHNRKMPVIITQIPGAIFLYLTFAVPDATMAIICETLSGFFLYGAFGALMALPMSSISSEITGRAMGFVNMAGQIAGFLSPIIIGYLIQLAGGSFGTSFACLVGATVVSVLVTMTIKENANTKETHTETAA</sequence>
<dbReference type="InterPro" id="IPR020846">
    <property type="entry name" value="MFS_dom"/>
</dbReference>
<keyword evidence="6 7" id="KW-0472">Membrane</keyword>
<feature type="transmembrane region" description="Helical" evidence="7">
    <location>
        <begin position="322"/>
        <end position="345"/>
    </location>
</feature>
<dbReference type="Pfam" id="PF07690">
    <property type="entry name" value="MFS_1"/>
    <property type="match status" value="1"/>
</dbReference>
<feature type="transmembrane region" description="Helical" evidence="7">
    <location>
        <begin position="268"/>
        <end position="287"/>
    </location>
</feature>
<keyword evidence="5 7" id="KW-1133">Transmembrane helix</keyword>
<dbReference type="Proteomes" id="UP000591071">
    <property type="component" value="Unassembled WGS sequence"/>
</dbReference>
<dbReference type="AlphaFoldDB" id="A0A848BLT6"/>
<feature type="transmembrane region" description="Helical" evidence="7">
    <location>
        <begin position="357"/>
        <end position="380"/>
    </location>
</feature>
<evidence type="ECO:0000256" key="6">
    <source>
        <dbReference type="ARBA" id="ARBA00023136"/>
    </source>
</evidence>
<feature type="transmembrane region" description="Helical" evidence="7">
    <location>
        <begin position="229"/>
        <end position="248"/>
    </location>
</feature>
<accession>A0A848BLT6</accession>
<feature type="transmembrane region" description="Helical" evidence="7">
    <location>
        <begin position="147"/>
        <end position="164"/>
    </location>
</feature>
<dbReference type="PROSITE" id="PS50850">
    <property type="entry name" value="MFS"/>
    <property type="match status" value="1"/>
</dbReference>
<dbReference type="PANTHER" id="PTHR11662:SF399">
    <property type="entry name" value="FI19708P1-RELATED"/>
    <property type="match status" value="1"/>
</dbReference>
<organism evidence="9 10">
    <name type="scientific">Megasphaera hexanoica</name>
    <dbReference type="NCBI Taxonomy" id="1675036"/>
    <lineage>
        <taxon>Bacteria</taxon>
        <taxon>Bacillati</taxon>
        <taxon>Bacillota</taxon>
        <taxon>Negativicutes</taxon>
        <taxon>Veillonellales</taxon>
        <taxon>Veillonellaceae</taxon>
        <taxon>Megasphaera</taxon>
    </lineage>
</organism>
<feature type="transmembrane region" description="Helical" evidence="7">
    <location>
        <begin position="299"/>
        <end position="316"/>
    </location>
</feature>
<dbReference type="InterPro" id="IPR050382">
    <property type="entry name" value="MFS_Na/Anion_cotransporter"/>
</dbReference>
<evidence type="ECO:0000256" key="7">
    <source>
        <dbReference type="SAM" id="Phobius"/>
    </source>
</evidence>
<keyword evidence="4 7" id="KW-0812">Transmembrane</keyword>
<comment type="caution">
    <text evidence="9">The sequence shown here is derived from an EMBL/GenBank/DDBJ whole genome shotgun (WGS) entry which is preliminary data.</text>
</comment>
<feature type="transmembrane region" description="Helical" evidence="7">
    <location>
        <begin position="386"/>
        <end position="408"/>
    </location>
</feature>
<dbReference type="RefSeq" id="WP_075581770.1">
    <property type="nucleotide sequence ID" value="NZ_JABAFG010000001.1"/>
</dbReference>
<dbReference type="GO" id="GO:0022857">
    <property type="term" value="F:transmembrane transporter activity"/>
    <property type="evidence" value="ECO:0007669"/>
    <property type="project" value="InterPro"/>
</dbReference>
<dbReference type="CDD" id="cd17319">
    <property type="entry name" value="MFS_ExuT_GudP_like"/>
    <property type="match status" value="1"/>
</dbReference>
<reference evidence="9 10" key="1">
    <citation type="submission" date="2020-04" db="EMBL/GenBank/DDBJ databases">
        <authorList>
            <person name="Hitch T.C.A."/>
            <person name="Wylensek D."/>
            <person name="Clavel T."/>
        </authorList>
    </citation>
    <scope>NUCLEOTIDE SEQUENCE [LARGE SCALE GENOMIC DNA]</scope>
    <source>
        <strain evidence="9 10">Oil-RF-744-FAT-WT-6-1</strain>
    </source>
</reference>
<evidence type="ECO:0000256" key="4">
    <source>
        <dbReference type="ARBA" id="ARBA00022692"/>
    </source>
</evidence>
<feature type="transmembrane region" description="Helical" evidence="7">
    <location>
        <begin position="48"/>
        <end position="68"/>
    </location>
</feature>
<protein>
    <submittedName>
        <fullName evidence="9">MFS transporter</fullName>
    </submittedName>
</protein>
<dbReference type="InterPro" id="IPR000849">
    <property type="entry name" value="Sugar_P_transporter"/>
</dbReference>
<dbReference type="PIRSF" id="PIRSF002808">
    <property type="entry name" value="Hexose_phosphate_transp"/>
    <property type="match status" value="1"/>
</dbReference>
<evidence type="ECO:0000313" key="9">
    <source>
        <dbReference type="EMBL" id="NME27221.1"/>
    </source>
</evidence>
<name>A0A848BLT6_9FIRM</name>
<evidence type="ECO:0000256" key="3">
    <source>
        <dbReference type="ARBA" id="ARBA00022475"/>
    </source>
</evidence>
<evidence type="ECO:0000256" key="1">
    <source>
        <dbReference type="ARBA" id="ARBA00004651"/>
    </source>
</evidence>
<dbReference type="InterPro" id="IPR011701">
    <property type="entry name" value="MFS"/>
</dbReference>
<dbReference type="EMBL" id="JABAFG010000001">
    <property type="protein sequence ID" value="NME27221.1"/>
    <property type="molecule type" value="Genomic_DNA"/>
</dbReference>
<evidence type="ECO:0000256" key="2">
    <source>
        <dbReference type="ARBA" id="ARBA00022448"/>
    </source>
</evidence>
<dbReference type="InterPro" id="IPR036259">
    <property type="entry name" value="MFS_trans_sf"/>
</dbReference>
<dbReference type="GO" id="GO:0005886">
    <property type="term" value="C:plasma membrane"/>
    <property type="evidence" value="ECO:0007669"/>
    <property type="project" value="UniProtKB-SubCell"/>
</dbReference>
<keyword evidence="2" id="KW-0813">Transport</keyword>
<feature type="domain" description="Major facilitator superfamily (MFS) profile" evidence="8">
    <location>
        <begin position="14"/>
        <end position="413"/>
    </location>
</feature>
<gene>
    <name evidence="9" type="ORF">HF872_01070</name>
</gene>
<dbReference type="Gene3D" id="1.20.1250.20">
    <property type="entry name" value="MFS general substrate transporter like domains"/>
    <property type="match status" value="2"/>
</dbReference>
<evidence type="ECO:0000259" key="8">
    <source>
        <dbReference type="PROSITE" id="PS50850"/>
    </source>
</evidence>
<proteinExistence type="predicted"/>
<evidence type="ECO:0000256" key="5">
    <source>
        <dbReference type="ARBA" id="ARBA00022989"/>
    </source>
</evidence>
<comment type="subcellular location">
    <subcellularLocation>
        <location evidence="1">Cell membrane</location>
        <topology evidence="1">Multi-pass membrane protein</topology>
    </subcellularLocation>
</comment>
<dbReference type="PANTHER" id="PTHR11662">
    <property type="entry name" value="SOLUTE CARRIER FAMILY 17"/>
    <property type="match status" value="1"/>
</dbReference>
<evidence type="ECO:0000313" key="10">
    <source>
        <dbReference type="Proteomes" id="UP000591071"/>
    </source>
</evidence>